<feature type="region of interest" description="Disordered" evidence="1">
    <location>
        <begin position="383"/>
        <end position="406"/>
    </location>
</feature>
<dbReference type="GO" id="GO:0007165">
    <property type="term" value="P:signal transduction"/>
    <property type="evidence" value="ECO:0007669"/>
    <property type="project" value="InterPro"/>
</dbReference>
<dbReference type="PANTHER" id="PTHR15286:SF6">
    <property type="entry name" value="GH01133P"/>
    <property type="match status" value="1"/>
</dbReference>
<dbReference type="STRING" id="451379.A0A0N5AWP5"/>
<feature type="domain" description="Ras-associating" evidence="2">
    <location>
        <begin position="1"/>
        <end position="84"/>
    </location>
</feature>
<accession>A0A0N5AWP5</accession>
<feature type="compositionally biased region" description="Polar residues" evidence="1">
    <location>
        <begin position="396"/>
        <end position="406"/>
    </location>
</feature>
<dbReference type="WBParaSite" id="SMUV_0000935201-mRNA-1">
    <property type="protein sequence ID" value="SMUV_0000935201-mRNA-1"/>
    <property type="gene ID" value="SMUV_0000935201"/>
</dbReference>
<dbReference type="PANTHER" id="PTHR15286">
    <property type="entry name" value="RAS-ASSOCIATING DOMAIN CONTAINING PROTEIN"/>
    <property type="match status" value="1"/>
</dbReference>
<evidence type="ECO:0000313" key="4">
    <source>
        <dbReference type="WBParaSite" id="SMUV_0000935201-mRNA-1"/>
    </source>
</evidence>
<organism evidence="3 4">
    <name type="scientific">Syphacia muris</name>
    <dbReference type="NCBI Taxonomy" id="451379"/>
    <lineage>
        <taxon>Eukaryota</taxon>
        <taxon>Metazoa</taxon>
        <taxon>Ecdysozoa</taxon>
        <taxon>Nematoda</taxon>
        <taxon>Chromadorea</taxon>
        <taxon>Rhabditida</taxon>
        <taxon>Spirurina</taxon>
        <taxon>Oxyuridomorpha</taxon>
        <taxon>Oxyuroidea</taxon>
        <taxon>Oxyuridae</taxon>
        <taxon>Syphacia</taxon>
    </lineage>
</organism>
<dbReference type="InterPro" id="IPR000159">
    <property type="entry name" value="RA_dom"/>
</dbReference>
<sequence>MELKVTVDNVERCISGLTEDTTCAQIIYALAHATGQKGRFVLVERFRDTEQSLAPSDRPLEMLRKRSSDGYGQPVTFVLRRLDSSSSSSTNNSFSIKSNSDASFQNIFSNNLGHEALLPFNPERSSSPIVKPLPNELNINGTEKLSSSFKPALNNVEKHYELPKSCSDANFRPAFCGTLKSANPQHYYSASLIPQINSLKSRPPPPAYHEVIEKRYNSLTRTGAFMIPRPQFWLSKVGQLNDLADINSIINATDAILNDEKYSNDVANLSLPELKKLLEEQRNIIDRQKDFLVKFDASATDDDQRELMQLERQQANLHLVLNPLRMRNIPDVLQKEKAELTKIQVMIVDLQHKVEENSKEIHKQCMLELQLTEQITALEREMSTLSTNTPTSETTLDQSSREISFS</sequence>
<keyword evidence="3" id="KW-1185">Reference proteome</keyword>
<dbReference type="Gene3D" id="3.10.20.90">
    <property type="entry name" value="Phosphatidylinositol 3-kinase Catalytic Subunit, Chain A, domain 1"/>
    <property type="match status" value="1"/>
</dbReference>
<name>A0A0N5AWP5_9BILA</name>
<dbReference type="SUPFAM" id="SSF54236">
    <property type="entry name" value="Ubiquitin-like"/>
    <property type="match status" value="1"/>
</dbReference>
<proteinExistence type="predicted"/>
<dbReference type="PROSITE" id="PS50200">
    <property type="entry name" value="RA"/>
    <property type="match status" value="1"/>
</dbReference>
<feature type="compositionally biased region" description="Low complexity" evidence="1">
    <location>
        <begin position="383"/>
        <end position="395"/>
    </location>
</feature>
<protein>
    <submittedName>
        <fullName evidence="4">Ras-associating domain-containing protein</fullName>
    </submittedName>
</protein>
<dbReference type="InterPro" id="IPR033593">
    <property type="entry name" value="N-RASSF"/>
</dbReference>
<dbReference type="Pfam" id="PF00788">
    <property type="entry name" value="RA"/>
    <property type="match status" value="1"/>
</dbReference>
<evidence type="ECO:0000256" key="1">
    <source>
        <dbReference type="SAM" id="MobiDB-lite"/>
    </source>
</evidence>
<dbReference type="Proteomes" id="UP000046393">
    <property type="component" value="Unplaced"/>
</dbReference>
<dbReference type="AlphaFoldDB" id="A0A0N5AWP5"/>
<dbReference type="InterPro" id="IPR029071">
    <property type="entry name" value="Ubiquitin-like_domsf"/>
</dbReference>
<evidence type="ECO:0000259" key="2">
    <source>
        <dbReference type="PROSITE" id="PS50200"/>
    </source>
</evidence>
<evidence type="ECO:0000313" key="3">
    <source>
        <dbReference type="Proteomes" id="UP000046393"/>
    </source>
</evidence>
<reference evidence="4" key="1">
    <citation type="submission" date="2017-02" db="UniProtKB">
        <authorList>
            <consortium name="WormBaseParasite"/>
        </authorList>
    </citation>
    <scope>IDENTIFICATION</scope>
</reference>